<organism evidence="1 2">
    <name type="scientific">Azospirillum rugosum</name>
    <dbReference type="NCBI Taxonomy" id="416170"/>
    <lineage>
        <taxon>Bacteria</taxon>
        <taxon>Pseudomonadati</taxon>
        <taxon>Pseudomonadota</taxon>
        <taxon>Alphaproteobacteria</taxon>
        <taxon>Rhodospirillales</taxon>
        <taxon>Azospirillaceae</taxon>
        <taxon>Azospirillum</taxon>
    </lineage>
</organism>
<protein>
    <submittedName>
        <fullName evidence="1">Uncharacterized protein</fullName>
    </submittedName>
</protein>
<gene>
    <name evidence="1" type="ORF">J2851_006759</name>
</gene>
<dbReference type="RefSeq" id="WP_209772825.1">
    <property type="nucleotide sequence ID" value="NZ_JAGINP010000037.1"/>
</dbReference>
<name>A0ABS4SWK9_9PROT</name>
<dbReference type="EMBL" id="JAGINP010000037">
    <property type="protein sequence ID" value="MBP2296940.1"/>
    <property type="molecule type" value="Genomic_DNA"/>
</dbReference>
<keyword evidence="2" id="KW-1185">Reference proteome</keyword>
<dbReference type="Proteomes" id="UP000781958">
    <property type="component" value="Unassembled WGS sequence"/>
</dbReference>
<sequence>MRTALKSYTSLLDRARNAVHDLRRRRNRPRSKMEFLDLELFQVDIRL</sequence>
<evidence type="ECO:0000313" key="2">
    <source>
        <dbReference type="Proteomes" id="UP000781958"/>
    </source>
</evidence>
<evidence type="ECO:0000313" key="1">
    <source>
        <dbReference type="EMBL" id="MBP2296940.1"/>
    </source>
</evidence>
<proteinExistence type="predicted"/>
<comment type="caution">
    <text evidence="1">The sequence shown here is derived from an EMBL/GenBank/DDBJ whole genome shotgun (WGS) entry which is preliminary data.</text>
</comment>
<reference evidence="1 2" key="1">
    <citation type="submission" date="2021-03" db="EMBL/GenBank/DDBJ databases">
        <title>Genomic Encyclopedia of Type Strains, Phase III (KMG-III): the genomes of soil and plant-associated and newly described type strains.</title>
        <authorList>
            <person name="Whitman W."/>
        </authorList>
    </citation>
    <scope>NUCLEOTIDE SEQUENCE [LARGE SCALE GENOMIC DNA]</scope>
    <source>
        <strain evidence="1 2">IMMIB AFH-6</strain>
    </source>
</reference>
<accession>A0ABS4SWK9</accession>